<dbReference type="AlphaFoldDB" id="A0A1F5ZJZ0"/>
<accession>A0A1F5ZJZ0</accession>
<organism evidence="2 3">
    <name type="scientific">Candidatus Gottesmanbacteria bacterium RIFCSPHIGHO2_01_FULL_46_14</name>
    <dbReference type="NCBI Taxonomy" id="1798380"/>
    <lineage>
        <taxon>Bacteria</taxon>
        <taxon>Candidatus Gottesmaniibacteriota</taxon>
    </lineage>
</organism>
<dbReference type="Proteomes" id="UP000177416">
    <property type="component" value="Unassembled WGS sequence"/>
</dbReference>
<dbReference type="Gene3D" id="1.20.120.330">
    <property type="entry name" value="Nucleotidyltransferases domain 2"/>
    <property type="match status" value="1"/>
</dbReference>
<feature type="domain" description="HEPN" evidence="1">
    <location>
        <begin position="10"/>
        <end position="122"/>
    </location>
</feature>
<evidence type="ECO:0000259" key="1">
    <source>
        <dbReference type="PROSITE" id="PS50910"/>
    </source>
</evidence>
<dbReference type="InterPro" id="IPR007842">
    <property type="entry name" value="HEPN_dom"/>
</dbReference>
<dbReference type="EMBL" id="MFJJ01000063">
    <property type="protein sequence ID" value="OGG12422.1"/>
    <property type="molecule type" value="Genomic_DNA"/>
</dbReference>
<dbReference type="Pfam" id="PF05168">
    <property type="entry name" value="HEPN"/>
    <property type="match status" value="1"/>
</dbReference>
<sequence length="130" mass="14716">MKKTNPSDWLFFAQSDLDGARILAHDGIYHIACFHCQQAAEKALKAYILSTGKVPPKVHTLQELAERAAKTLREIEQFRRQLIVLDTFYIPTRYPDALPGSLPEGLPTKRDAEEAITMAEQLLTLTQEHI</sequence>
<gene>
    <name evidence="2" type="ORF">A2875_01470</name>
</gene>
<reference evidence="2 3" key="1">
    <citation type="journal article" date="2016" name="Nat. Commun.">
        <title>Thousands of microbial genomes shed light on interconnected biogeochemical processes in an aquifer system.</title>
        <authorList>
            <person name="Anantharaman K."/>
            <person name="Brown C.T."/>
            <person name="Hug L.A."/>
            <person name="Sharon I."/>
            <person name="Castelle C.J."/>
            <person name="Probst A.J."/>
            <person name="Thomas B.C."/>
            <person name="Singh A."/>
            <person name="Wilkins M.J."/>
            <person name="Karaoz U."/>
            <person name="Brodie E.L."/>
            <person name="Williams K.H."/>
            <person name="Hubbard S.S."/>
            <person name="Banfield J.F."/>
        </authorList>
    </citation>
    <scope>NUCLEOTIDE SEQUENCE [LARGE SCALE GENOMIC DNA]</scope>
</reference>
<name>A0A1F5ZJZ0_9BACT</name>
<comment type="caution">
    <text evidence="2">The sequence shown here is derived from an EMBL/GenBank/DDBJ whole genome shotgun (WGS) entry which is preliminary data.</text>
</comment>
<evidence type="ECO:0000313" key="3">
    <source>
        <dbReference type="Proteomes" id="UP000177416"/>
    </source>
</evidence>
<dbReference type="SUPFAM" id="SSF81593">
    <property type="entry name" value="Nucleotidyltransferase substrate binding subunit/domain"/>
    <property type="match status" value="1"/>
</dbReference>
<protein>
    <recommendedName>
        <fullName evidence="1">HEPN domain-containing protein</fullName>
    </recommendedName>
</protein>
<dbReference type="PROSITE" id="PS50910">
    <property type="entry name" value="HEPN"/>
    <property type="match status" value="1"/>
</dbReference>
<proteinExistence type="predicted"/>
<dbReference type="SMART" id="SM00748">
    <property type="entry name" value="HEPN"/>
    <property type="match status" value="1"/>
</dbReference>
<evidence type="ECO:0000313" key="2">
    <source>
        <dbReference type="EMBL" id="OGG12422.1"/>
    </source>
</evidence>